<dbReference type="PATRIC" id="fig|389348.3.peg.1064"/>
<dbReference type="InterPro" id="IPR015424">
    <property type="entry name" value="PyrdxlP-dep_Trfase"/>
</dbReference>
<dbReference type="GO" id="GO:0019346">
    <property type="term" value="P:transsulfuration"/>
    <property type="evidence" value="ECO:0007669"/>
    <property type="project" value="InterPro"/>
</dbReference>
<evidence type="ECO:0000256" key="5">
    <source>
        <dbReference type="RuleBase" id="RU362118"/>
    </source>
</evidence>
<dbReference type="InParanoid" id="A0A0U5JDW7"/>
<keyword evidence="6" id="KW-0456">Lyase</keyword>
<reference evidence="7" key="1">
    <citation type="submission" date="2015-09" db="EMBL/GenBank/DDBJ databases">
        <authorList>
            <person name="Bertelli C."/>
        </authorList>
    </citation>
    <scope>NUCLEOTIDE SEQUENCE [LARGE SCALE GENOMIC DNA]</scope>
    <source>
        <strain evidence="7">KNic</strain>
    </source>
</reference>
<keyword evidence="7" id="KW-1185">Reference proteome</keyword>
<dbReference type="GO" id="GO:0005737">
    <property type="term" value="C:cytoplasm"/>
    <property type="evidence" value="ECO:0007669"/>
    <property type="project" value="TreeGrafter"/>
</dbReference>
<accession>A0A0U5JDW7</accession>
<gene>
    <name evidence="6" type="primary">metB</name>
    <name evidence="6" type="ORF">PNK_0966</name>
</gene>
<dbReference type="InterPro" id="IPR000277">
    <property type="entry name" value="Cys/Met-Metab_PyrdxlP-dep_enz"/>
</dbReference>
<dbReference type="EC" id="4.4.1.1" evidence="6"/>
<dbReference type="RefSeq" id="WP_059060620.1">
    <property type="nucleotide sequence ID" value="NZ_LN879502.1"/>
</dbReference>
<dbReference type="EMBL" id="LN879502">
    <property type="protein sequence ID" value="CUI16591.1"/>
    <property type="molecule type" value="Genomic_DNA"/>
</dbReference>
<proteinExistence type="inferred from homology"/>
<dbReference type="Gene3D" id="3.90.1150.10">
    <property type="entry name" value="Aspartate Aminotransferase, domain 1"/>
    <property type="match status" value="1"/>
</dbReference>
<dbReference type="FunFam" id="3.40.640.10:FF:000009">
    <property type="entry name" value="Cystathionine gamma-synthase homolog"/>
    <property type="match status" value="1"/>
</dbReference>
<dbReference type="PROSITE" id="PS00868">
    <property type="entry name" value="CYS_MET_METAB_PP"/>
    <property type="match status" value="1"/>
</dbReference>
<dbReference type="FunCoup" id="A0A0U5JDW7">
    <property type="interactions" value="347"/>
</dbReference>
<evidence type="ECO:0000256" key="1">
    <source>
        <dbReference type="ARBA" id="ARBA00001933"/>
    </source>
</evidence>
<organism evidence="6 7">
    <name type="scientific">Candidatus Protochlamydia naegleriophila</name>
    <dbReference type="NCBI Taxonomy" id="389348"/>
    <lineage>
        <taxon>Bacteria</taxon>
        <taxon>Pseudomonadati</taxon>
        <taxon>Chlamydiota</taxon>
        <taxon>Chlamydiia</taxon>
        <taxon>Parachlamydiales</taxon>
        <taxon>Parachlamydiaceae</taxon>
        <taxon>Candidatus Protochlamydia</taxon>
    </lineage>
</organism>
<dbReference type="GO" id="GO:0003962">
    <property type="term" value="F:cystathionine gamma-synthase activity"/>
    <property type="evidence" value="ECO:0007669"/>
    <property type="project" value="TreeGrafter"/>
</dbReference>
<feature type="modified residue" description="N6-(pyridoxal phosphate)lysine" evidence="4">
    <location>
        <position position="196"/>
    </location>
</feature>
<dbReference type="InterPro" id="IPR015421">
    <property type="entry name" value="PyrdxlP-dep_Trfase_major"/>
</dbReference>
<dbReference type="Gene3D" id="3.40.640.10">
    <property type="entry name" value="Type I PLP-dependent aspartate aminotransferase-like (Major domain)"/>
    <property type="match status" value="1"/>
</dbReference>
<dbReference type="STRING" id="389348.PNK_0966"/>
<dbReference type="PANTHER" id="PTHR11808:SF15">
    <property type="entry name" value="CYSTATHIONINE GAMMA-LYASE"/>
    <property type="match status" value="1"/>
</dbReference>
<evidence type="ECO:0000313" key="6">
    <source>
        <dbReference type="EMBL" id="CUI16591.1"/>
    </source>
</evidence>
<protein>
    <submittedName>
        <fullName evidence="6">Cystathionine gamma-synthase/cystathionine beta-lysase family protein</fullName>
        <ecNumber evidence="6">4.4.1.1</ecNumber>
    </submittedName>
</protein>
<name>A0A0U5JDW7_9BACT</name>
<evidence type="ECO:0000256" key="4">
    <source>
        <dbReference type="PIRSR" id="PIRSR001434-2"/>
    </source>
</evidence>
<evidence type="ECO:0000256" key="2">
    <source>
        <dbReference type="ARBA" id="ARBA00009077"/>
    </source>
</evidence>
<comment type="similarity">
    <text evidence="2 5">Belongs to the trans-sulfuration enzymes family.</text>
</comment>
<evidence type="ECO:0000256" key="3">
    <source>
        <dbReference type="ARBA" id="ARBA00022898"/>
    </source>
</evidence>
<dbReference type="GO" id="GO:0019343">
    <property type="term" value="P:cysteine biosynthetic process via cystathionine"/>
    <property type="evidence" value="ECO:0007669"/>
    <property type="project" value="TreeGrafter"/>
</dbReference>
<dbReference type="KEGG" id="pnl:PNK_0966"/>
<comment type="cofactor">
    <cofactor evidence="1 5">
        <name>pyridoxal 5'-phosphate</name>
        <dbReference type="ChEBI" id="CHEBI:597326"/>
    </cofactor>
</comment>
<dbReference type="InterPro" id="IPR054542">
    <property type="entry name" value="Cys_met_metab_PP"/>
</dbReference>
<dbReference type="PANTHER" id="PTHR11808">
    <property type="entry name" value="TRANS-SULFURATION ENZYME FAMILY MEMBER"/>
    <property type="match status" value="1"/>
</dbReference>
<dbReference type="CDD" id="cd00614">
    <property type="entry name" value="CGS_like"/>
    <property type="match status" value="1"/>
</dbReference>
<keyword evidence="3 4" id="KW-0663">Pyridoxal phosphate</keyword>
<dbReference type="InterPro" id="IPR015422">
    <property type="entry name" value="PyrdxlP-dep_Trfase_small"/>
</dbReference>
<dbReference type="AlphaFoldDB" id="A0A0U5JDW7"/>
<dbReference type="GO" id="GO:0004123">
    <property type="term" value="F:cystathionine gamma-lyase activity"/>
    <property type="evidence" value="ECO:0007669"/>
    <property type="project" value="TreeGrafter"/>
</dbReference>
<dbReference type="FunFam" id="3.90.1150.10:FF:000008">
    <property type="entry name" value="Cystathionine gamma-synthase"/>
    <property type="match status" value="1"/>
</dbReference>
<dbReference type="Pfam" id="PF01053">
    <property type="entry name" value="Cys_Met_Meta_PP"/>
    <property type="match status" value="1"/>
</dbReference>
<dbReference type="Proteomes" id="UP000069902">
    <property type="component" value="Chromosome cPNK"/>
</dbReference>
<sequence>MKFATKAIHMGWEPDPVTGSVMPPIYMTSTFELDAPGISRGFDYTRANNPNFVILEKTLASLEEATYATVFSSGIGALMALTSTLVSGDKVVAIDGVYGGTYRLFTQILNKFGVEFINLFSTSIDDIEKALIEHKPKWLLFETPTNPLMNLFDIEALSQLARKHGVLSVVDNTFASPYCQNPLRWGADIVWHSTTKYIGGHSDVLGGAIMTNNGELKKSLDFARKTLGLNPSPFDCWLITRGVKTLAVRMEQHQKNALTLAQFLEKHPKVRQVNYPGLPSTPSHHLAKKQMRAFNGMLSAEFNLSLEATLKMIASYRYFTLAESLGGVESLVSHPVTMTHAIIPKEERERLGLRDGLIRFSVGLEEASDLIEDLSRGLES</sequence>
<dbReference type="GO" id="GO:0030170">
    <property type="term" value="F:pyridoxal phosphate binding"/>
    <property type="evidence" value="ECO:0007669"/>
    <property type="project" value="InterPro"/>
</dbReference>
<evidence type="ECO:0000313" key="7">
    <source>
        <dbReference type="Proteomes" id="UP000069902"/>
    </source>
</evidence>
<dbReference type="PIRSF" id="PIRSF001434">
    <property type="entry name" value="CGS"/>
    <property type="match status" value="1"/>
</dbReference>
<dbReference type="SUPFAM" id="SSF53383">
    <property type="entry name" value="PLP-dependent transferases"/>
    <property type="match status" value="1"/>
</dbReference>